<sequence length="494" mass="50267">MRTEWTKFRTVRGFVIAMIVAGGVILGLGLSPMSGTCTEQTCRQPVGPEGEEVRDSFYLLHRPLTGDGGITARLTAMTGRVPDIPADEGDRDDGGGRAAGPAAGEDMRDGLAPWAKAGLIIKDGTRRGSAYAAVMVTGGHGVRMQHNFVHDRAGQPGTAGAPAPRWLRLTRAGDVVTGAESADGVHWNTVASVELAGLPATVEIGLFATSPQFVEATGLAGSSSGPTLVTATFDGISGGADGWTGEGIGADGSHRPDGTGVTLTGSGDIGPVVVGAAGLGVSITQTLLGTFAGLVLVVVVGAAFMTGEYRRGLIRTTLTATPARGRVLLGKAAVLAAVTFGVGLVSAAAVVVAGRRLLVGNGVYVLPATLLTEVRVIAGTAALLAVAAVLALGIGTMLRRSAVAISAVVGLTVLPYLLAMTVLPAAAAQWLLRVTPAAAFAVQQSAKQYHQVENLYTPANGYFPLPWWAGFGVLCLWAAAALAGAAVLLRRRDA</sequence>
<feature type="transmembrane region" description="Helical" evidence="2">
    <location>
        <begin position="328"/>
        <end position="354"/>
    </location>
</feature>
<evidence type="ECO:0000256" key="2">
    <source>
        <dbReference type="SAM" id="Phobius"/>
    </source>
</evidence>
<keyword evidence="2" id="KW-0812">Transmembrane</keyword>
<evidence type="ECO:0000313" key="4">
    <source>
        <dbReference type="Proteomes" id="UP000245697"/>
    </source>
</evidence>
<reference evidence="3 4" key="1">
    <citation type="submission" date="2018-05" db="EMBL/GenBank/DDBJ databases">
        <title>Genomic Encyclopedia of Archaeal and Bacterial Type Strains, Phase II (KMG-II): from individual species to whole genera.</title>
        <authorList>
            <person name="Goeker M."/>
        </authorList>
    </citation>
    <scope>NUCLEOTIDE SEQUENCE [LARGE SCALE GENOMIC DNA]</scope>
    <source>
        <strain evidence="3 4">DSM 45184</strain>
    </source>
</reference>
<dbReference type="GO" id="GO:0140359">
    <property type="term" value="F:ABC-type transporter activity"/>
    <property type="evidence" value="ECO:0007669"/>
    <property type="project" value="InterPro"/>
</dbReference>
<keyword evidence="2" id="KW-0472">Membrane</keyword>
<dbReference type="Gene3D" id="2.60.120.200">
    <property type="match status" value="1"/>
</dbReference>
<proteinExistence type="predicted"/>
<accession>A0A316FJX9</accession>
<keyword evidence="2" id="KW-1133">Transmembrane helix</keyword>
<dbReference type="AlphaFoldDB" id="A0A316FJX9"/>
<organism evidence="3 4">
    <name type="scientific">Actinoplanes xinjiangensis</name>
    <dbReference type="NCBI Taxonomy" id="512350"/>
    <lineage>
        <taxon>Bacteria</taxon>
        <taxon>Bacillati</taxon>
        <taxon>Actinomycetota</taxon>
        <taxon>Actinomycetes</taxon>
        <taxon>Micromonosporales</taxon>
        <taxon>Micromonosporaceae</taxon>
        <taxon>Actinoplanes</taxon>
    </lineage>
</organism>
<dbReference type="Pfam" id="PF12679">
    <property type="entry name" value="ABC2_membrane_2"/>
    <property type="match status" value="1"/>
</dbReference>
<dbReference type="EMBL" id="QGGR01000006">
    <property type="protein sequence ID" value="PWK48445.1"/>
    <property type="molecule type" value="Genomic_DNA"/>
</dbReference>
<evidence type="ECO:0000256" key="1">
    <source>
        <dbReference type="SAM" id="MobiDB-lite"/>
    </source>
</evidence>
<feature type="transmembrane region" description="Helical" evidence="2">
    <location>
        <begin position="402"/>
        <end position="427"/>
    </location>
</feature>
<comment type="caution">
    <text evidence="3">The sequence shown here is derived from an EMBL/GenBank/DDBJ whole genome shotgun (WGS) entry which is preliminary data.</text>
</comment>
<feature type="transmembrane region" description="Helical" evidence="2">
    <location>
        <begin position="12"/>
        <end position="33"/>
    </location>
</feature>
<dbReference type="GO" id="GO:0005886">
    <property type="term" value="C:plasma membrane"/>
    <property type="evidence" value="ECO:0007669"/>
    <property type="project" value="UniProtKB-SubCell"/>
</dbReference>
<gene>
    <name evidence="3" type="ORF">BC793_106475</name>
</gene>
<protein>
    <submittedName>
        <fullName evidence="3">ABC-type transport system involved in multi-copper enzyme maturation permease subunit</fullName>
    </submittedName>
</protein>
<feature type="transmembrane region" description="Helical" evidence="2">
    <location>
        <begin position="374"/>
        <end position="395"/>
    </location>
</feature>
<feature type="transmembrane region" description="Helical" evidence="2">
    <location>
        <begin position="467"/>
        <end position="489"/>
    </location>
</feature>
<keyword evidence="4" id="KW-1185">Reference proteome</keyword>
<dbReference type="RefSeq" id="WP_109593463.1">
    <property type="nucleotide sequence ID" value="NZ_BONA01000039.1"/>
</dbReference>
<dbReference type="OrthoDB" id="185815at2"/>
<name>A0A316FJX9_9ACTN</name>
<evidence type="ECO:0000313" key="3">
    <source>
        <dbReference type="EMBL" id="PWK48445.1"/>
    </source>
</evidence>
<feature type="region of interest" description="Disordered" evidence="1">
    <location>
        <begin position="80"/>
        <end position="107"/>
    </location>
</feature>
<dbReference type="Proteomes" id="UP000245697">
    <property type="component" value="Unassembled WGS sequence"/>
</dbReference>
<feature type="transmembrane region" description="Helical" evidence="2">
    <location>
        <begin position="287"/>
        <end position="307"/>
    </location>
</feature>